<sequence length="22" mass="2355">MIQLGTINTELGYDSLVSIPCS</sequence>
<accession>A0A2P2K185</accession>
<protein>
    <submittedName>
        <fullName evidence="1">Uncharacterized protein</fullName>
    </submittedName>
</protein>
<evidence type="ECO:0000313" key="1">
    <source>
        <dbReference type="EMBL" id="MBW99483.1"/>
    </source>
</evidence>
<organism evidence="1">
    <name type="scientific">Rhizophora mucronata</name>
    <name type="common">Asiatic mangrove</name>
    <dbReference type="NCBI Taxonomy" id="61149"/>
    <lineage>
        <taxon>Eukaryota</taxon>
        <taxon>Viridiplantae</taxon>
        <taxon>Streptophyta</taxon>
        <taxon>Embryophyta</taxon>
        <taxon>Tracheophyta</taxon>
        <taxon>Spermatophyta</taxon>
        <taxon>Magnoliopsida</taxon>
        <taxon>eudicotyledons</taxon>
        <taxon>Gunneridae</taxon>
        <taxon>Pentapetalae</taxon>
        <taxon>rosids</taxon>
        <taxon>fabids</taxon>
        <taxon>Malpighiales</taxon>
        <taxon>Rhizophoraceae</taxon>
        <taxon>Rhizophora</taxon>
    </lineage>
</organism>
<reference evidence="1" key="1">
    <citation type="submission" date="2018-02" db="EMBL/GenBank/DDBJ databases">
        <title>Rhizophora mucronata_Transcriptome.</title>
        <authorList>
            <person name="Meera S.P."/>
            <person name="Sreeshan A."/>
            <person name="Augustine A."/>
        </authorList>
    </citation>
    <scope>NUCLEOTIDE SEQUENCE</scope>
    <source>
        <tissue evidence="1">Leaf</tissue>
    </source>
</reference>
<dbReference type="EMBL" id="GGEC01019000">
    <property type="protein sequence ID" value="MBW99483.1"/>
    <property type="molecule type" value="Transcribed_RNA"/>
</dbReference>
<dbReference type="AlphaFoldDB" id="A0A2P2K185"/>
<name>A0A2P2K185_RHIMU</name>
<dbReference type="EMBL" id="GGEC01019001">
    <property type="protein sequence ID" value="MBW99484.1"/>
    <property type="molecule type" value="Transcribed_RNA"/>
</dbReference>
<proteinExistence type="predicted"/>